<evidence type="ECO:0000313" key="2">
    <source>
        <dbReference type="Proteomes" id="UP000188967"/>
    </source>
</evidence>
<dbReference type="Proteomes" id="UP000188967">
    <property type="component" value="Unassembled WGS sequence"/>
</dbReference>
<reference evidence="1 2" key="1">
    <citation type="submission" date="2017-01" db="EMBL/GenBank/DDBJ databases">
        <title>Draft genome sequence of an E. coli strain isolated from human, in Amazon, Brazil.</title>
        <authorList>
            <person name="Moura Q."/>
            <person name="Fernandes M.R."/>
            <person name="Cerdeira L."/>
            <person name="Vianello M."/>
            <person name="Souza T.A."/>
            <person name="Ienne S."/>
            <person name="Lincopan N."/>
        </authorList>
    </citation>
    <scope>NUCLEOTIDE SEQUENCE [LARGE SCALE GENOMIC DNA]</scope>
    <source>
        <strain evidence="1 2">ICBEcBL-II-13</strain>
    </source>
</reference>
<name>A0A0B1AS04_ECOLX</name>
<organism evidence="1 2">
    <name type="scientific">Escherichia coli</name>
    <dbReference type="NCBI Taxonomy" id="562"/>
    <lineage>
        <taxon>Bacteria</taxon>
        <taxon>Pseudomonadati</taxon>
        <taxon>Pseudomonadota</taxon>
        <taxon>Gammaproteobacteria</taxon>
        <taxon>Enterobacterales</taxon>
        <taxon>Enterobacteriaceae</taxon>
        <taxon>Escherichia</taxon>
    </lineage>
</organism>
<accession>A0A0B1AS04</accession>
<dbReference type="AlphaFoldDB" id="A0A0B1AS04"/>
<gene>
    <name evidence="1" type="ORF">BXT93_04785</name>
</gene>
<dbReference type="EMBL" id="MTPS01000063">
    <property type="protein sequence ID" value="ONG36112.1"/>
    <property type="molecule type" value="Genomic_DNA"/>
</dbReference>
<sequence>MVLNVSIEALYWCNIHIMVQPFCTMLSMITPFRGNLKVGTVFALSFLRRHGQNNCRFRYHDDNDQSRRVKVCPLNTY</sequence>
<comment type="caution">
    <text evidence="1">The sequence shown here is derived from an EMBL/GenBank/DDBJ whole genome shotgun (WGS) entry which is preliminary data.</text>
</comment>
<protein>
    <submittedName>
        <fullName evidence="1">Uncharacterized protein</fullName>
    </submittedName>
</protein>
<proteinExistence type="predicted"/>
<evidence type="ECO:0000313" key="1">
    <source>
        <dbReference type="EMBL" id="ONG36112.1"/>
    </source>
</evidence>